<evidence type="ECO:0000256" key="4">
    <source>
        <dbReference type="ARBA" id="ARBA00023136"/>
    </source>
</evidence>
<evidence type="ECO:0000259" key="5">
    <source>
        <dbReference type="Pfam" id="PF04357"/>
    </source>
</evidence>
<evidence type="ECO:0000313" key="6">
    <source>
        <dbReference type="EMBL" id="SMH50563.1"/>
    </source>
</evidence>
<comment type="subcellular location">
    <subcellularLocation>
        <location evidence="1">Membrane</location>
        <topology evidence="1">Single-pass membrane protein</topology>
    </subcellularLocation>
</comment>
<dbReference type="RefSeq" id="WP_244561801.1">
    <property type="nucleotide sequence ID" value="NZ_FXBL01000004.1"/>
</dbReference>
<keyword evidence="4" id="KW-0472">Membrane</keyword>
<dbReference type="GO" id="GO:0009306">
    <property type="term" value="P:protein secretion"/>
    <property type="evidence" value="ECO:0007669"/>
    <property type="project" value="InterPro"/>
</dbReference>
<dbReference type="PANTHER" id="PTHR36985:SF1">
    <property type="entry name" value="TRANSLOCATION AND ASSEMBLY MODULE SUBUNIT TAMB"/>
    <property type="match status" value="1"/>
</dbReference>
<accession>A0A1X7PGX0</accession>
<protein>
    <submittedName>
        <fullName evidence="6">Autotransporter secretion inner membrane protein TamB</fullName>
    </submittedName>
</protein>
<evidence type="ECO:0000256" key="1">
    <source>
        <dbReference type="ARBA" id="ARBA00004167"/>
    </source>
</evidence>
<sequence length="1386" mass="139236">MPRSLRIIRNVVLTLLAIVLVAVGLLTLTPPGRGMLASIASSLASGEGRTVTISGIRGIWTGPLSVETVTVEDADGPWLALQDISTDISYLDLISMKVSADTLRVGRVEVARQPLPAPASADSSTGSFQLPVDIDIRKIDLPQIALGPDLAGEAATLSATSKVAATASPLRIETQAQVARTDQRQGELDLSLVFAPDENRLDVKVEGHEPQGGVVANLLKLPGAPPVSIAIEGSGPASDWRGQGAVAVNEAVAAKFTGRHQFVEGGSRIELNADGEFAQFLPEIVRTLGEGQSSISFAGTLKTDGAIAIEQASIASSALTGNASGSLDPQGVSDLTFNLQARGEPVALSFSEGENLVSVAIRSAEGSIAGTGAKPSLDAAVSLASLVHPQATLRDIGVDLSSPGFDVATRTGPVMVRGRVGAAETLIAPLVPFLVGQIALAADTEIGADSIDVRAASIENDVLKASAAGTLSRVDGQARFDLNADVARSALPQGAHAVLGERVTLAGRITRDADRAIDASGLKVASGPLTTEGSIRIADGKVTADLDGALSDLSRLAADVAGAASFELSANGPLFGPDLSVTLSSERIESGGRAITGLELKASGKADLVNPAADVSLSGKVGDETLTGSAKLSSTDGRRTLSGLNISLGANRISGDLDLDEAFLPKGSIAFELPDIAPLAALALQQVSGSASGNVTFDTVAAGPSARVDARVPSFSRDTVSGKDISIEAQITNYVAAPAVSGRIRAGAVNAGAEITAVDVTLSRDGVWTAFDGGATVNGIPVKATGRAKYENGEATVELTRGGATVQGVAATIAKPSTIVNAGGVTRITNLALGLSGGTATINGTAGGALDLNVQLAGVPASIANGFAPGLGAAGTVSGTVRVTGAPAAPSIGYDLRLAGAETSQTRSAGFGAMTIASTGTFAGGTLRFQADVGEGGGLSMKGGGTVQTGGSRALNVNFAGRVPFGFLTRRLAAQGLALDGAADISLAVTGSTNSPVIGGTVRTSGARFVDAGSGIAINGINADIALGAGSATLRSFTGTISTGGSVSASGTVGLDAAAGFPADLSVKVTDGRYTDGRVVTANFGGDIAVKGPLTSAPTLGGTINLGRTVITIPEKLSPSLSRLNVQHRNASGEVKAQAEALKPATSSGGGGGLMLDLSVNAPNQLFVQGRGLNAELGGTIKLTGPASSPSATGLFTLRRGRLAILGRRLDFSEGSIGFSGSLVPTLDFTATSAVNSATTTVTVSGEATNPKFSFSSSSSMPEDEVLAQLVFGRAMGSLSAVQIAQLAQAAAVLAGVGGSTSLLDNLQSQLGVDDIDVKTDEETGDTSVSVGKYLNDRTYLSIEKGSQPGSGKAAIDLNVGRGVKLRGEATDSGETKGGIFFEREY</sequence>
<keyword evidence="3" id="KW-1133">Transmembrane helix</keyword>
<keyword evidence="2" id="KW-0812">Transmembrane</keyword>
<evidence type="ECO:0000313" key="7">
    <source>
        <dbReference type="Proteomes" id="UP000193083"/>
    </source>
</evidence>
<feature type="domain" description="Translocation and assembly module TamB C-terminal" evidence="5">
    <location>
        <begin position="1036"/>
        <end position="1386"/>
    </location>
</feature>
<proteinExistence type="predicted"/>
<dbReference type="GO" id="GO:0097347">
    <property type="term" value="C:TAM protein secretion complex"/>
    <property type="evidence" value="ECO:0007669"/>
    <property type="project" value="TreeGrafter"/>
</dbReference>
<dbReference type="InterPro" id="IPR007452">
    <property type="entry name" value="TamB_C"/>
</dbReference>
<dbReference type="GO" id="GO:0005886">
    <property type="term" value="C:plasma membrane"/>
    <property type="evidence" value="ECO:0007669"/>
    <property type="project" value="InterPro"/>
</dbReference>
<dbReference type="Pfam" id="PF04357">
    <property type="entry name" value="TamB"/>
    <property type="match status" value="1"/>
</dbReference>
<reference evidence="6 7" key="1">
    <citation type="submission" date="2017-04" db="EMBL/GenBank/DDBJ databases">
        <authorList>
            <person name="Afonso C.L."/>
            <person name="Miller P.J."/>
            <person name="Scott M.A."/>
            <person name="Spackman E."/>
            <person name="Goraichik I."/>
            <person name="Dimitrov K.M."/>
            <person name="Suarez D.L."/>
            <person name="Swayne D.E."/>
        </authorList>
    </citation>
    <scope>NUCLEOTIDE SEQUENCE [LARGE SCALE GENOMIC DNA]</scope>
    <source>
        <strain evidence="6 7">B5P</strain>
    </source>
</reference>
<dbReference type="Proteomes" id="UP000193083">
    <property type="component" value="Unassembled WGS sequence"/>
</dbReference>
<name>A0A1X7PGX0_9HYPH</name>
<evidence type="ECO:0000256" key="2">
    <source>
        <dbReference type="ARBA" id="ARBA00022692"/>
    </source>
</evidence>
<organism evidence="6 7">
    <name type="scientific">Mesorhizobium australicum</name>
    <dbReference type="NCBI Taxonomy" id="536018"/>
    <lineage>
        <taxon>Bacteria</taxon>
        <taxon>Pseudomonadati</taxon>
        <taxon>Pseudomonadota</taxon>
        <taxon>Alphaproteobacteria</taxon>
        <taxon>Hyphomicrobiales</taxon>
        <taxon>Phyllobacteriaceae</taxon>
        <taxon>Mesorhizobium</taxon>
    </lineage>
</organism>
<keyword evidence="7" id="KW-1185">Reference proteome</keyword>
<gene>
    <name evidence="6" type="ORF">SAMN02982922_4188</name>
</gene>
<evidence type="ECO:0000256" key="3">
    <source>
        <dbReference type="ARBA" id="ARBA00022989"/>
    </source>
</evidence>
<dbReference type="EMBL" id="FXBL01000004">
    <property type="protein sequence ID" value="SMH50563.1"/>
    <property type="molecule type" value="Genomic_DNA"/>
</dbReference>
<dbReference type="PANTHER" id="PTHR36985">
    <property type="entry name" value="TRANSLOCATION AND ASSEMBLY MODULE SUBUNIT TAMB"/>
    <property type="match status" value="1"/>
</dbReference>